<evidence type="ECO:0000313" key="3">
    <source>
        <dbReference type="Proteomes" id="UP000184440"/>
    </source>
</evidence>
<sequence length="146" mass="15758">MPFVDNIGFLMSRASGQLVRATNAALADEGLRVRQYSVLALVCESAQGESQRDLAEVLGLDPSQVVALVDDLDRAGLVERRPSPADRRTKLVVPTDRGRAVRERAAERADARLTDALGALTAAEQETLRALLARVVDLDVTPRVSP</sequence>
<dbReference type="EMBL" id="FRCS01000009">
    <property type="protein sequence ID" value="SHN43263.1"/>
    <property type="molecule type" value="Genomic_DNA"/>
</dbReference>
<dbReference type="GO" id="GO:0006950">
    <property type="term" value="P:response to stress"/>
    <property type="evidence" value="ECO:0007669"/>
    <property type="project" value="TreeGrafter"/>
</dbReference>
<evidence type="ECO:0000313" key="2">
    <source>
        <dbReference type="EMBL" id="SHN43263.1"/>
    </source>
</evidence>
<dbReference type="PANTHER" id="PTHR33164">
    <property type="entry name" value="TRANSCRIPTIONAL REGULATOR, MARR FAMILY"/>
    <property type="match status" value="1"/>
</dbReference>
<proteinExistence type="predicted"/>
<dbReference type="InterPro" id="IPR036390">
    <property type="entry name" value="WH_DNA-bd_sf"/>
</dbReference>
<dbReference type="Pfam" id="PF12802">
    <property type="entry name" value="MarR_2"/>
    <property type="match status" value="1"/>
</dbReference>
<dbReference type="SMART" id="SM00347">
    <property type="entry name" value="HTH_MARR"/>
    <property type="match status" value="1"/>
</dbReference>
<keyword evidence="3" id="KW-1185">Reference proteome</keyword>
<dbReference type="PANTHER" id="PTHR33164:SF43">
    <property type="entry name" value="HTH-TYPE TRANSCRIPTIONAL REPRESSOR YETL"/>
    <property type="match status" value="1"/>
</dbReference>
<keyword evidence="2" id="KW-0238">DNA-binding</keyword>
<dbReference type="InterPro" id="IPR039422">
    <property type="entry name" value="MarR/SlyA-like"/>
</dbReference>
<dbReference type="STRING" id="134849.SAMN05443668_10995"/>
<dbReference type="SUPFAM" id="SSF46785">
    <property type="entry name" value="Winged helix' DNA-binding domain"/>
    <property type="match status" value="1"/>
</dbReference>
<dbReference type="GO" id="GO:0003700">
    <property type="term" value="F:DNA-binding transcription factor activity"/>
    <property type="evidence" value="ECO:0007669"/>
    <property type="project" value="InterPro"/>
</dbReference>
<dbReference type="Gene3D" id="1.10.10.10">
    <property type="entry name" value="Winged helix-like DNA-binding domain superfamily/Winged helix DNA-binding domain"/>
    <property type="match status" value="1"/>
</dbReference>
<reference evidence="2 3" key="1">
    <citation type="submission" date="2016-11" db="EMBL/GenBank/DDBJ databases">
        <authorList>
            <person name="Jaros S."/>
            <person name="Januszkiewicz K."/>
            <person name="Wedrychowicz H."/>
        </authorList>
    </citation>
    <scope>NUCLEOTIDE SEQUENCE [LARGE SCALE GENOMIC DNA]</scope>
    <source>
        <strain evidence="2 3">DSM 46144</strain>
    </source>
</reference>
<dbReference type="GO" id="GO:0003677">
    <property type="term" value="F:DNA binding"/>
    <property type="evidence" value="ECO:0007669"/>
    <property type="project" value="UniProtKB-KW"/>
</dbReference>
<dbReference type="AlphaFoldDB" id="A0A1M7RAJ8"/>
<protein>
    <submittedName>
        <fullName evidence="2">DNA-binding transcriptional regulator, MarR family</fullName>
    </submittedName>
</protein>
<accession>A0A1M7RAJ8</accession>
<dbReference type="InterPro" id="IPR000835">
    <property type="entry name" value="HTH_MarR-typ"/>
</dbReference>
<feature type="domain" description="HTH marR-type" evidence="1">
    <location>
        <begin position="4"/>
        <end position="137"/>
    </location>
</feature>
<gene>
    <name evidence="2" type="ORF">SAMN05443668_10995</name>
</gene>
<dbReference type="RefSeq" id="WP_073260714.1">
    <property type="nucleotide sequence ID" value="NZ_FRCS01000009.1"/>
</dbReference>
<evidence type="ECO:0000259" key="1">
    <source>
        <dbReference type="PROSITE" id="PS50995"/>
    </source>
</evidence>
<dbReference type="InterPro" id="IPR036388">
    <property type="entry name" value="WH-like_DNA-bd_sf"/>
</dbReference>
<organism evidence="2 3">
    <name type="scientific">Cryptosporangium aurantiacum</name>
    <dbReference type="NCBI Taxonomy" id="134849"/>
    <lineage>
        <taxon>Bacteria</taxon>
        <taxon>Bacillati</taxon>
        <taxon>Actinomycetota</taxon>
        <taxon>Actinomycetes</taxon>
        <taxon>Cryptosporangiales</taxon>
        <taxon>Cryptosporangiaceae</taxon>
        <taxon>Cryptosporangium</taxon>
    </lineage>
</organism>
<dbReference type="PRINTS" id="PR00598">
    <property type="entry name" value="HTHMARR"/>
</dbReference>
<name>A0A1M7RAJ8_9ACTN</name>
<dbReference type="OrthoDB" id="8635520at2"/>
<dbReference type="PROSITE" id="PS50995">
    <property type="entry name" value="HTH_MARR_2"/>
    <property type="match status" value="1"/>
</dbReference>
<dbReference type="Proteomes" id="UP000184440">
    <property type="component" value="Unassembled WGS sequence"/>
</dbReference>